<accession>A0ABU5MVM2</accession>
<name>A0ABU5MVM2_9BACT</name>
<organism evidence="2 3">
    <name type="scientific">Pontiella agarivorans</name>
    <dbReference type="NCBI Taxonomy" id="3038953"/>
    <lineage>
        <taxon>Bacteria</taxon>
        <taxon>Pseudomonadati</taxon>
        <taxon>Kiritimatiellota</taxon>
        <taxon>Kiritimatiellia</taxon>
        <taxon>Kiritimatiellales</taxon>
        <taxon>Pontiellaceae</taxon>
        <taxon>Pontiella</taxon>
    </lineage>
</organism>
<dbReference type="EMBL" id="JARVCO010000007">
    <property type="protein sequence ID" value="MDZ8118257.1"/>
    <property type="molecule type" value="Genomic_DNA"/>
</dbReference>
<keyword evidence="3" id="KW-1185">Reference proteome</keyword>
<evidence type="ECO:0000313" key="2">
    <source>
        <dbReference type="EMBL" id="MDZ8118257.1"/>
    </source>
</evidence>
<keyword evidence="1" id="KW-0812">Transmembrane</keyword>
<dbReference type="RefSeq" id="WP_322608055.1">
    <property type="nucleotide sequence ID" value="NZ_JARVCO010000007.1"/>
</dbReference>
<evidence type="ECO:0008006" key="4">
    <source>
        <dbReference type="Google" id="ProtNLM"/>
    </source>
</evidence>
<feature type="transmembrane region" description="Helical" evidence="1">
    <location>
        <begin position="20"/>
        <end position="40"/>
    </location>
</feature>
<proteinExistence type="predicted"/>
<reference evidence="2 3" key="1">
    <citation type="journal article" date="2024" name="Appl. Environ. Microbiol.">
        <title>Pontiella agarivorans sp. nov., a novel marine anaerobic bacterium capable of degrading macroalgal polysaccharides and fixing nitrogen.</title>
        <authorList>
            <person name="Liu N."/>
            <person name="Kivenson V."/>
            <person name="Peng X."/>
            <person name="Cui Z."/>
            <person name="Lankiewicz T.S."/>
            <person name="Gosselin K.M."/>
            <person name="English C.J."/>
            <person name="Blair E.M."/>
            <person name="O'Malley M.A."/>
            <person name="Valentine D.L."/>
        </authorList>
    </citation>
    <scope>NUCLEOTIDE SEQUENCE [LARGE SCALE GENOMIC DNA]</scope>
    <source>
        <strain evidence="2 3">NLcol2</strain>
    </source>
</reference>
<evidence type="ECO:0000313" key="3">
    <source>
        <dbReference type="Proteomes" id="UP001290861"/>
    </source>
</evidence>
<protein>
    <recommendedName>
        <fullName evidence="4">P/Homo B domain-containing protein</fullName>
    </recommendedName>
</protein>
<comment type="caution">
    <text evidence="2">The sequence shown here is derived from an EMBL/GenBank/DDBJ whole genome shotgun (WGS) entry which is preliminary data.</text>
</comment>
<keyword evidence="1" id="KW-1133">Transmembrane helix</keyword>
<keyword evidence="1" id="KW-0472">Membrane</keyword>
<gene>
    <name evidence="2" type="ORF">P9H32_06400</name>
</gene>
<sequence>MTAYVHRNPFRLFCSLRQTAAYLIAMFSVGSAFAEISMTFNLDRTGGSLYPYINFYADGGEEPLTYHRVESPNGLFYRNTGSLNDYSYGSQTYSDVIDESTDGPWTLTTNVGDPSEEEYTFTVSISGLSEGMFGETSVTNPADYTSVSTNQPLIEWTGTSLFPEIHIQVHNGVQPPEPGNYYTAPAPFNSWTPPSPVLPGTNYIYLAYQTNSFAGITFTTPMTGGGSPLTGWTASADVSSYDSTAFVAPGSNTCSDPFNLAVECPGFTWYTDEYEPWAVSSADYTAGSSSLQSSAGEWGYSYLEAIVQGPAVITFDWALFGSDGDSFEFYSYDDGTSYDEDFFYYEGYDTYGWDTHTVTLSSNDIYYLTWSFSNDDTNAFYPDSAFLDNIRYTYTGDNSNSVSHEAEFEIEIQRVTSGTNTHYLILPRLDNVNPASSLDEVVSPNNRCSGTENSSSSINFSTLQAVIDELQAGPWTIYFDRNGATYEYEFTITVDSLTTNDLAPVLITQPLDGSTGITASTAMEWTGPAGWDSTFAYIRNVETGSTVTSSSLSPATTNWVPPAVLPEATNSVVISYYKNSFSGLSFSHPSSGSQTLTSWLASSRLGSRGLSGFVVGGGIIPDPVTILSPVLSNGNFGLSFVSQSGATHIVEWTPSLTNTTWHFATNFPGDGMTNLVNLPTTNAAAFFRVNTQ</sequence>
<evidence type="ECO:0000256" key="1">
    <source>
        <dbReference type="SAM" id="Phobius"/>
    </source>
</evidence>
<dbReference type="Proteomes" id="UP001290861">
    <property type="component" value="Unassembled WGS sequence"/>
</dbReference>